<dbReference type="RefSeq" id="WP_109690301.1">
    <property type="nucleotide sequence ID" value="NZ_QGGL01000014.1"/>
</dbReference>
<gene>
    <name evidence="2" type="ORF">C7459_114120</name>
</gene>
<dbReference type="OrthoDB" id="2381678at2"/>
<feature type="region of interest" description="Disordered" evidence="1">
    <location>
        <begin position="219"/>
        <end position="258"/>
    </location>
</feature>
<dbReference type="AlphaFoldDB" id="A0A316D6Y7"/>
<feature type="region of interest" description="Disordered" evidence="1">
    <location>
        <begin position="65"/>
        <end position="93"/>
    </location>
</feature>
<accession>A0A316D6Y7</accession>
<evidence type="ECO:0000313" key="2">
    <source>
        <dbReference type="EMBL" id="PWK09052.1"/>
    </source>
</evidence>
<keyword evidence="3" id="KW-1185">Reference proteome</keyword>
<evidence type="ECO:0000313" key="3">
    <source>
        <dbReference type="Proteomes" id="UP000245634"/>
    </source>
</evidence>
<evidence type="ECO:0000256" key="1">
    <source>
        <dbReference type="SAM" id="MobiDB-lite"/>
    </source>
</evidence>
<organism evidence="2 3">
    <name type="scientific">Tumebacillus permanentifrigoris</name>
    <dbReference type="NCBI Taxonomy" id="378543"/>
    <lineage>
        <taxon>Bacteria</taxon>
        <taxon>Bacillati</taxon>
        <taxon>Bacillota</taxon>
        <taxon>Bacilli</taxon>
        <taxon>Bacillales</taxon>
        <taxon>Alicyclobacillaceae</taxon>
        <taxon>Tumebacillus</taxon>
    </lineage>
</organism>
<comment type="caution">
    <text evidence="2">The sequence shown here is derived from an EMBL/GenBank/DDBJ whole genome shotgun (WGS) entry which is preliminary data.</text>
</comment>
<reference evidence="2 3" key="1">
    <citation type="submission" date="2018-05" db="EMBL/GenBank/DDBJ databases">
        <title>Genomic Encyclopedia of Type Strains, Phase IV (KMG-IV): sequencing the most valuable type-strain genomes for metagenomic binning, comparative biology and taxonomic classification.</title>
        <authorList>
            <person name="Goeker M."/>
        </authorList>
    </citation>
    <scope>NUCLEOTIDE SEQUENCE [LARGE SCALE GENOMIC DNA]</scope>
    <source>
        <strain evidence="2 3">DSM 18773</strain>
    </source>
</reference>
<name>A0A316D6Y7_9BACL</name>
<dbReference type="EMBL" id="QGGL01000014">
    <property type="protein sequence ID" value="PWK09052.1"/>
    <property type="molecule type" value="Genomic_DNA"/>
</dbReference>
<proteinExistence type="predicted"/>
<feature type="compositionally biased region" description="Low complexity" evidence="1">
    <location>
        <begin position="65"/>
        <end position="92"/>
    </location>
</feature>
<sequence>MKASWKKVVWIAAPLLVIVGSAGYAMTGGTTTEAAEGATLASNVSSQVVSSQPLSAEEAALLGGAKPAPAPVPTAASASSNTTATPTSTASSVDQATLDANNPFVVQTAPAASTAATPPAGVASNFQINQVKDMAFETNTTQGKLKVEFTQSDGKFKLEGELEGRKIEVQGEQAMQIMNQLLTGYQLQDALTATLQGKQVQLDPKVLSVIQTLDIEMKDGRKIESKGKSPTDEGKHDNGKHKGQEKQMEKGKSKKHDD</sequence>
<protein>
    <submittedName>
        <fullName evidence="2">Uncharacterized protein</fullName>
    </submittedName>
</protein>
<dbReference type="Proteomes" id="UP000245634">
    <property type="component" value="Unassembled WGS sequence"/>
</dbReference>